<keyword evidence="4" id="KW-1185">Reference proteome</keyword>
<evidence type="ECO:0000313" key="4">
    <source>
        <dbReference type="Proteomes" id="UP000008693"/>
    </source>
</evidence>
<dbReference type="AlphaFoldDB" id="D2Q6U3"/>
<dbReference type="KEGG" id="bde:BDP_2064"/>
<reference evidence="3 4" key="1">
    <citation type="journal article" date="2009" name="PLoS Genet.">
        <title>The Bifidobacterium dentium Bd1 genome sequence reflects its genetic adaptation to the human oral cavity.</title>
        <authorList>
            <person name="Ventura M."/>
            <person name="Turroni F."/>
            <person name="Zomer A."/>
            <person name="Foroni E."/>
            <person name="Giubellini V."/>
            <person name="Bottacini F."/>
            <person name="Canchaya C."/>
            <person name="Claesson M.J."/>
            <person name="He F."/>
            <person name="Mantzourani M."/>
            <person name="Mulas L."/>
            <person name="Ferrarini A."/>
            <person name="Gao B."/>
            <person name="Delledonne M."/>
            <person name="Henrissat B."/>
            <person name="Coutinho P."/>
            <person name="Oggioni M."/>
            <person name="Gupta R.S."/>
            <person name="Zhang Z."/>
            <person name="Beighton D."/>
            <person name="Fitzgerald G.F."/>
            <person name="O'Toole P.W."/>
            <person name="van Sinderen D."/>
        </authorList>
    </citation>
    <scope>NUCLEOTIDE SEQUENCE [LARGE SCALE GENOMIC DNA]</scope>
    <source>
        <strain evidence="4">ATCC 27534 / DSM 20436 / JCM 1195 / Bd1</strain>
    </source>
</reference>
<keyword evidence="2" id="KW-1133">Transmembrane helix</keyword>
<dbReference type="EMBL" id="CP001750">
    <property type="protein sequence ID" value="ADB10634.1"/>
    <property type="molecule type" value="Genomic_DNA"/>
</dbReference>
<evidence type="ECO:0000256" key="1">
    <source>
        <dbReference type="SAM" id="MobiDB-lite"/>
    </source>
</evidence>
<sequence length="189" mass="20922">MAQKGDMAARHSKKHGRHKARHAVPSSKPAIIKSMFVPKDRFYTAVMQGVHDSMERERKRTRQAMHTAVAALAIIVLIGSICFGWMGARASLRTHELVRVSTCQQAVIDMNNSYFKASQLKTQVDSAFTSMDANYNLDQLSNLYGEKVDIPSTLQCSNNPSNTADTATKAKAAYDKQATAFQNALKKTQ</sequence>
<feature type="region of interest" description="Disordered" evidence="1">
    <location>
        <begin position="1"/>
        <end position="26"/>
    </location>
</feature>
<dbReference type="HOGENOM" id="CLU_1472489_0_0_11"/>
<evidence type="ECO:0000313" key="3">
    <source>
        <dbReference type="EMBL" id="ADB10634.1"/>
    </source>
</evidence>
<keyword evidence="2" id="KW-0472">Membrane</keyword>
<feature type="transmembrane region" description="Helical" evidence="2">
    <location>
        <begin position="64"/>
        <end position="86"/>
    </location>
</feature>
<dbReference type="eggNOG" id="ENOG5031YJP">
    <property type="taxonomic scope" value="Bacteria"/>
</dbReference>
<gene>
    <name evidence="3" type="ordered locus">BDP_2064</name>
</gene>
<evidence type="ECO:0000256" key="2">
    <source>
        <dbReference type="SAM" id="Phobius"/>
    </source>
</evidence>
<accession>D2Q6U3</accession>
<name>D2Q6U3_BIFDB</name>
<proteinExistence type="predicted"/>
<keyword evidence="2" id="KW-0812">Transmembrane</keyword>
<feature type="compositionally biased region" description="Basic residues" evidence="1">
    <location>
        <begin position="10"/>
        <end position="22"/>
    </location>
</feature>
<organism evidence="3 4">
    <name type="scientific">Bifidobacterium dentium (strain ATCC 27534 / DSM 20436 / JCM 1195 / Bd1)</name>
    <dbReference type="NCBI Taxonomy" id="401473"/>
    <lineage>
        <taxon>Bacteria</taxon>
        <taxon>Bacillati</taxon>
        <taxon>Actinomycetota</taxon>
        <taxon>Actinomycetes</taxon>
        <taxon>Bifidobacteriales</taxon>
        <taxon>Bifidobacteriaceae</taxon>
        <taxon>Bifidobacterium</taxon>
    </lineage>
</organism>
<protein>
    <submittedName>
        <fullName evidence="3">Uncharacterized protein</fullName>
    </submittedName>
</protein>
<dbReference type="Proteomes" id="UP000008693">
    <property type="component" value="Chromosome"/>
</dbReference>